<name>A0AAW9S3C3_9BACT</name>
<keyword evidence="1" id="KW-0805">Transcription regulation</keyword>
<dbReference type="EMBL" id="JBDKWZ010000003">
    <property type="protein sequence ID" value="MEN7547591.1"/>
    <property type="molecule type" value="Genomic_DNA"/>
</dbReference>
<dbReference type="GO" id="GO:0043565">
    <property type="term" value="F:sequence-specific DNA binding"/>
    <property type="evidence" value="ECO:0007669"/>
    <property type="project" value="InterPro"/>
</dbReference>
<dbReference type="SUPFAM" id="SSF46689">
    <property type="entry name" value="Homeodomain-like"/>
    <property type="match status" value="1"/>
</dbReference>
<dbReference type="InterPro" id="IPR018060">
    <property type="entry name" value="HTH_AraC"/>
</dbReference>
<dbReference type="InterPro" id="IPR046532">
    <property type="entry name" value="DUF6597"/>
</dbReference>
<reference evidence="5 6" key="1">
    <citation type="submission" date="2024-04" db="EMBL/GenBank/DDBJ databases">
        <title>Novel genus in family Flammeovirgaceae.</title>
        <authorList>
            <person name="Nguyen T.H."/>
            <person name="Vuong T.Q."/>
            <person name="Le H."/>
            <person name="Kim S.-G."/>
        </authorList>
    </citation>
    <scope>NUCLEOTIDE SEQUENCE [LARGE SCALE GENOMIC DNA]</scope>
    <source>
        <strain evidence="5 6">JCM 23209</strain>
    </source>
</reference>
<dbReference type="Pfam" id="PF12833">
    <property type="entry name" value="HTH_18"/>
    <property type="match status" value="1"/>
</dbReference>
<protein>
    <submittedName>
        <fullName evidence="5">AraC family transcriptional regulator</fullName>
    </submittedName>
</protein>
<evidence type="ECO:0000259" key="4">
    <source>
        <dbReference type="PROSITE" id="PS01124"/>
    </source>
</evidence>
<dbReference type="Proteomes" id="UP001403385">
    <property type="component" value="Unassembled WGS sequence"/>
</dbReference>
<dbReference type="RefSeq" id="WP_346820378.1">
    <property type="nucleotide sequence ID" value="NZ_JBDKWZ010000003.1"/>
</dbReference>
<dbReference type="GO" id="GO:0003700">
    <property type="term" value="F:DNA-binding transcription factor activity"/>
    <property type="evidence" value="ECO:0007669"/>
    <property type="project" value="InterPro"/>
</dbReference>
<comment type="caution">
    <text evidence="5">The sequence shown here is derived from an EMBL/GenBank/DDBJ whole genome shotgun (WGS) entry which is preliminary data.</text>
</comment>
<evidence type="ECO:0000256" key="3">
    <source>
        <dbReference type="ARBA" id="ARBA00023163"/>
    </source>
</evidence>
<keyword evidence="2" id="KW-0238">DNA-binding</keyword>
<dbReference type="PANTHER" id="PTHR46796">
    <property type="entry name" value="HTH-TYPE TRANSCRIPTIONAL ACTIVATOR RHAS-RELATED"/>
    <property type="match status" value="1"/>
</dbReference>
<organism evidence="5 6">
    <name type="scientific">Rapidithrix thailandica</name>
    <dbReference type="NCBI Taxonomy" id="413964"/>
    <lineage>
        <taxon>Bacteria</taxon>
        <taxon>Pseudomonadati</taxon>
        <taxon>Bacteroidota</taxon>
        <taxon>Cytophagia</taxon>
        <taxon>Cytophagales</taxon>
        <taxon>Flammeovirgaceae</taxon>
        <taxon>Rapidithrix</taxon>
    </lineage>
</organism>
<dbReference type="PROSITE" id="PS01124">
    <property type="entry name" value="HTH_ARAC_FAMILY_2"/>
    <property type="match status" value="1"/>
</dbReference>
<dbReference type="InterPro" id="IPR050204">
    <property type="entry name" value="AraC_XylS_family_regulators"/>
</dbReference>
<dbReference type="Gene3D" id="1.10.10.60">
    <property type="entry name" value="Homeodomain-like"/>
    <property type="match status" value="1"/>
</dbReference>
<keyword evidence="3" id="KW-0804">Transcription</keyword>
<dbReference type="Pfam" id="PF20240">
    <property type="entry name" value="DUF6597"/>
    <property type="match status" value="1"/>
</dbReference>
<gene>
    <name evidence="5" type="ORF">AAG747_06720</name>
</gene>
<evidence type="ECO:0000313" key="5">
    <source>
        <dbReference type="EMBL" id="MEN7547591.1"/>
    </source>
</evidence>
<feature type="domain" description="HTH araC/xylS-type" evidence="4">
    <location>
        <begin position="159"/>
        <end position="260"/>
    </location>
</feature>
<proteinExistence type="predicted"/>
<keyword evidence="6" id="KW-1185">Reference proteome</keyword>
<sequence>MNYQKYKPGKLLSEYVDCYWAGSIYDQSISGRGESFVLIPDGVIELAFNFGDGITETLDSRKEVITGSYISGIRKYSPQMTLPCYLNLFCVRFKLGGIYPFFQVPMNLLTNTYSKPDEFLGKEYGELEERMYEASDNLERVALIERYLLKKLRASSQEDHFVKDCSDLLFQDTSLRVSQLGDLFGTTYKTIERKFKKAIGVRPSELIKIKRINNAIHSIYSSQSSTLTEVAYTCGYYDQSHFIREFKQVTTHTPREFVQKQYAICLNTEFKIPVSSKERGREMQVL</sequence>
<dbReference type="PANTHER" id="PTHR46796:SF13">
    <property type="entry name" value="HTH-TYPE TRANSCRIPTIONAL ACTIVATOR RHAS"/>
    <property type="match status" value="1"/>
</dbReference>
<accession>A0AAW9S3C3</accession>
<dbReference type="InterPro" id="IPR009057">
    <property type="entry name" value="Homeodomain-like_sf"/>
</dbReference>
<evidence type="ECO:0000256" key="2">
    <source>
        <dbReference type="ARBA" id="ARBA00023125"/>
    </source>
</evidence>
<dbReference type="AlphaFoldDB" id="A0AAW9S3C3"/>
<dbReference type="SMART" id="SM00342">
    <property type="entry name" value="HTH_ARAC"/>
    <property type="match status" value="1"/>
</dbReference>
<evidence type="ECO:0000313" key="6">
    <source>
        <dbReference type="Proteomes" id="UP001403385"/>
    </source>
</evidence>
<evidence type="ECO:0000256" key="1">
    <source>
        <dbReference type="ARBA" id="ARBA00023015"/>
    </source>
</evidence>